<name>A0A3Q7H651_SOLLC</name>
<dbReference type="InParanoid" id="A0A3Q7H651"/>
<evidence type="ECO:0000313" key="1">
    <source>
        <dbReference type="EnsemblPlants" id="Solyc07g020780.1.1.1"/>
    </source>
</evidence>
<evidence type="ECO:0000313" key="2">
    <source>
        <dbReference type="Proteomes" id="UP000004994"/>
    </source>
</evidence>
<protein>
    <submittedName>
        <fullName evidence="1">Uncharacterized protein</fullName>
    </submittedName>
</protein>
<dbReference type="Proteomes" id="UP000004994">
    <property type="component" value="Chromosome 7"/>
</dbReference>
<reference evidence="1" key="2">
    <citation type="submission" date="2019-01" db="UniProtKB">
        <authorList>
            <consortium name="EnsemblPlants"/>
        </authorList>
    </citation>
    <scope>IDENTIFICATION</scope>
    <source>
        <strain evidence="1">cv. Heinz 1706</strain>
    </source>
</reference>
<reference evidence="1" key="1">
    <citation type="journal article" date="2012" name="Nature">
        <title>The tomato genome sequence provides insights into fleshy fruit evolution.</title>
        <authorList>
            <consortium name="Tomato Genome Consortium"/>
        </authorList>
    </citation>
    <scope>NUCLEOTIDE SEQUENCE [LARGE SCALE GENOMIC DNA]</scope>
    <source>
        <strain evidence="1">cv. Heinz 1706</strain>
    </source>
</reference>
<dbReference type="AlphaFoldDB" id="A0A3Q7H651"/>
<accession>A0A3Q7H651</accession>
<proteinExistence type="predicted"/>
<keyword evidence="2" id="KW-1185">Reference proteome</keyword>
<organism evidence="1">
    <name type="scientific">Solanum lycopersicum</name>
    <name type="common">Tomato</name>
    <name type="synonym">Lycopersicon esculentum</name>
    <dbReference type="NCBI Taxonomy" id="4081"/>
    <lineage>
        <taxon>Eukaryota</taxon>
        <taxon>Viridiplantae</taxon>
        <taxon>Streptophyta</taxon>
        <taxon>Embryophyta</taxon>
        <taxon>Tracheophyta</taxon>
        <taxon>Spermatophyta</taxon>
        <taxon>Magnoliopsida</taxon>
        <taxon>eudicotyledons</taxon>
        <taxon>Gunneridae</taxon>
        <taxon>Pentapetalae</taxon>
        <taxon>asterids</taxon>
        <taxon>lamiids</taxon>
        <taxon>Solanales</taxon>
        <taxon>Solanaceae</taxon>
        <taxon>Solanoideae</taxon>
        <taxon>Solaneae</taxon>
        <taxon>Solanum</taxon>
        <taxon>Solanum subgen. Lycopersicon</taxon>
    </lineage>
</organism>
<dbReference type="PaxDb" id="4081-Solyc07g020780.1.1"/>
<dbReference type="EnsemblPlants" id="Solyc07g020780.1.1">
    <property type="protein sequence ID" value="Solyc07g020780.1.1.1"/>
    <property type="gene ID" value="Solyc07g020780.1"/>
</dbReference>
<sequence>MFDLFCVRCLGVEFVFHGVFHTKEISQMTINNREEILGEEIKKNRRPKNLKVYPTTALDPTKKMMAILKP</sequence>
<dbReference type="Gramene" id="Solyc07g020780.1.1">
    <property type="protein sequence ID" value="Solyc07g020780.1.1.1"/>
    <property type="gene ID" value="Solyc07g020780.1"/>
</dbReference>